<dbReference type="FunFam" id="3.40.50.720:FF:000363">
    <property type="entry name" value="D-isomer specific 2-hydroxyacid dehydrogenase"/>
    <property type="match status" value="1"/>
</dbReference>
<protein>
    <submittedName>
        <fullName evidence="7">Hydroxyacid dehydrogenase</fullName>
    </submittedName>
</protein>
<comment type="similarity">
    <text evidence="1 4">Belongs to the D-isomer specific 2-hydroxyacid dehydrogenase family.</text>
</comment>
<dbReference type="Pfam" id="PF02826">
    <property type="entry name" value="2-Hacid_dh_C"/>
    <property type="match status" value="1"/>
</dbReference>
<keyword evidence="3" id="KW-0520">NAD</keyword>
<dbReference type="SUPFAM" id="SSF52283">
    <property type="entry name" value="Formate/glycerate dehydrogenase catalytic domain-like"/>
    <property type="match status" value="1"/>
</dbReference>
<dbReference type="PANTHER" id="PTHR43333:SF1">
    <property type="entry name" value="D-ISOMER SPECIFIC 2-HYDROXYACID DEHYDROGENASE NAD-BINDING DOMAIN-CONTAINING PROTEIN"/>
    <property type="match status" value="1"/>
</dbReference>
<keyword evidence="2 4" id="KW-0560">Oxidoreductase</keyword>
<dbReference type="CDD" id="cd05300">
    <property type="entry name" value="2-Hacid_dh_1"/>
    <property type="match status" value="1"/>
</dbReference>
<evidence type="ECO:0000313" key="7">
    <source>
        <dbReference type="EMBL" id="PLT30789.1"/>
    </source>
</evidence>
<dbReference type="RefSeq" id="WP_101640855.1">
    <property type="nucleotide sequence ID" value="NZ_PGUY01000017.1"/>
</dbReference>
<name>A0A2N5M8W0_9BACI</name>
<evidence type="ECO:0000259" key="6">
    <source>
        <dbReference type="Pfam" id="PF02826"/>
    </source>
</evidence>
<dbReference type="SUPFAM" id="SSF51735">
    <property type="entry name" value="NAD(P)-binding Rossmann-fold domains"/>
    <property type="match status" value="1"/>
</dbReference>
<organism evidence="7 8">
    <name type="scientific">Peribacillus deserti</name>
    <dbReference type="NCBI Taxonomy" id="673318"/>
    <lineage>
        <taxon>Bacteria</taxon>
        <taxon>Bacillati</taxon>
        <taxon>Bacillota</taxon>
        <taxon>Bacilli</taxon>
        <taxon>Bacillales</taxon>
        <taxon>Bacillaceae</taxon>
        <taxon>Peribacillus</taxon>
    </lineage>
</organism>
<dbReference type="Proteomes" id="UP000234748">
    <property type="component" value="Unassembled WGS sequence"/>
</dbReference>
<evidence type="ECO:0000256" key="1">
    <source>
        <dbReference type="ARBA" id="ARBA00005854"/>
    </source>
</evidence>
<dbReference type="PANTHER" id="PTHR43333">
    <property type="entry name" value="2-HACID_DH_C DOMAIN-CONTAINING PROTEIN"/>
    <property type="match status" value="1"/>
</dbReference>
<comment type="caution">
    <text evidence="7">The sequence shown here is derived from an EMBL/GenBank/DDBJ whole genome shotgun (WGS) entry which is preliminary data.</text>
</comment>
<accession>A0A2N5M8W0</accession>
<dbReference type="InterPro" id="IPR036291">
    <property type="entry name" value="NAD(P)-bd_dom_sf"/>
</dbReference>
<dbReference type="AlphaFoldDB" id="A0A2N5M8W0"/>
<evidence type="ECO:0000313" key="8">
    <source>
        <dbReference type="Proteomes" id="UP000234748"/>
    </source>
</evidence>
<evidence type="ECO:0000256" key="4">
    <source>
        <dbReference type="RuleBase" id="RU003719"/>
    </source>
</evidence>
<dbReference type="GO" id="GO:0016616">
    <property type="term" value="F:oxidoreductase activity, acting on the CH-OH group of donors, NAD or NADP as acceptor"/>
    <property type="evidence" value="ECO:0007669"/>
    <property type="project" value="InterPro"/>
</dbReference>
<sequence>MTKPKLIIGQNLASHYVEQIQAVIPDWEIIVGRDSSIWKDDLADAEIIAGWRREMEEGLTGETTLKWLQTWSAGVNYLPLSDLEEKGVSVTSASGVHAYPISETIFALMLALTRKIDAYIRNQQSKTWHNAGLKLEIHNKTVGILGVGAIGRETAKIAKAFGMTVLGMRFSGQPEDYVDKMFTPDQLGSLLPECDYIINTLPLTNETHHLIGKKQFELMKNTAFFINIGRGDTVIEEELISALAEGSIAGAGLDVFETEPLQESSPLWEMENVIITPHTAGATEYYDQRVVEDIFIPNLRQYLSNENPSINSVCFKKGY</sequence>
<gene>
    <name evidence="7" type="ORF">CUU66_06455</name>
</gene>
<dbReference type="GO" id="GO:0051287">
    <property type="term" value="F:NAD binding"/>
    <property type="evidence" value="ECO:0007669"/>
    <property type="project" value="InterPro"/>
</dbReference>
<evidence type="ECO:0000256" key="3">
    <source>
        <dbReference type="ARBA" id="ARBA00023027"/>
    </source>
</evidence>
<dbReference type="InterPro" id="IPR006140">
    <property type="entry name" value="D-isomer_DH_NAD-bd"/>
</dbReference>
<feature type="domain" description="D-isomer specific 2-hydroxyacid dehydrogenase NAD-binding" evidence="6">
    <location>
        <begin position="106"/>
        <end position="280"/>
    </location>
</feature>
<dbReference type="EMBL" id="PGUY01000017">
    <property type="protein sequence ID" value="PLT30789.1"/>
    <property type="molecule type" value="Genomic_DNA"/>
</dbReference>
<dbReference type="Pfam" id="PF00389">
    <property type="entry name" value="2-Hacid_dh"/>
    <property type="match status" value="1"/>
</dbReference>
<evidence type="ECO:0000256" key="2">
    <source>
        <dbReference type="ARBA" id="ARBA00023002"/>
    </source>
</evidence>
<dbReference type="InterPro" id="IPR006139">
    <property type="entry name" value="D-isomer_2_OHA_DH_cat_dom"/>
</dbReference>
<dbReference type="Gene3D" id="3.40.50.720">
    <property type="entry name" value="NAD(P)-binding Rossmann-like Domain"/>
    <property type="match status" value="2"/>
</dbReference>
<feature type="domain" description="D-isomer specific 2-hydroxyacid dehydrogenase catalytic" evidence="5">
    <location>
        <begin position="26"/>
        <end position="308"/>
    </location>
</feature>
<evidence type="ECO:0000259" key="5">
    <source>
        <dbReference type="Pfam" id="PF00389"/>
    </source>
</evidence>
<proteinExistence type="inferred from homology"/>
<reference evidence="7 8" key="1">
    <citation type="submission" date="2017-11" db="EMBL/GenBank/DDBJ databases">
        <title>Comparitive Functional Genomics of Dry Heat Resistant strains isolated from the Viking Spacecraft.</title>
        <authorList>
            <person name="Seuylemezian A."/>
            <person name="Cooper K."/>
            <person name="Vaishampayan P."/>
        </authorList>
    </citation>
    <scope>NUCLEOTIDE SEQUENCE [LARGE SCALE GENOMIC DNA]</scope>
    <source>
        <strain evidence="7 8">V1-29</strain>
    </source>
</reference>
<keyword evidence="8" id="KW-1185">Reference proteome</keyword>
<dbReference type="OrthoDB" id="9805416at2"/>